<dbReference type="AlphaFoldDB" id="A0A177T8Y3"/>
<reference evidence="3" key="2">
    <citation type="journal article" date="2019" name="IMA Fungus">
        <title>Genome sequencing and comparison of five Tilletia species to identify candidate genes for the detection of regulated species infecting wheat.</title>
        <authorList>
            <person name="Nguyen H.D.T."/>
            <person name="Sultana T."/>
            <person name="Kesanakurti P."/>
            <person name="Hambleton S."/>
        </authorList>
    </citation>
    <scope>NUCLEOTIDE SEQUENCE</scope>
    <source>
        <strain evidence="3">DAOMC 236416</strain>
    </source>
</reference>
<comment type="cofactor">
    <cofactor evidence="1">
        <name>a divalent metal cation</name>
        <dbReference type="ChEBI" id="CHEBI:60240"/>
    </cofactor>
</comment>
<evidence type="ECO:0000256" key="2">
    <source>
        <dbReference type="ARBA" id="ARBA00022723"/>
    </source>
</evidence>
<dbReference type="Proteomes" id="UP000077521">
    <property type="component" value="Unassembled WGS sequence"/>
</dbReference>
<reference evidence="3" key="1">
    <citation type="submission" date="2016-04" db="EMBL/GenBank/DDBJ databases">
        <authorList>
            <person name="Nguyen H.D."/>
            <person name="Samba Siva P."/>
            <person name="Cullis J."/>
            <person name="Levesque C.A."/>
            <person name="Hambleton S."/>
        </authorList>
    </citation>
    <scope>NUCLEOTIDE SEQUENCE</scope>
    <source>
        <strain evidence="3">DAOMC 236416</strain>
    </source>
</reference>
<dbReference type="GO" id="GO:0046872">
    <property type="term" value="F:metal ion binding"/>
    <property type="evidence" value="ECO:0007669"/>
    <property type="project" value="UniProtKB-KW"/>
</dbReference>
<keyword evidence="2" id="KW-0479">Metal-binding</keyword>
<organism evidence="3 4">
    <name type="scientific">Tilletia indica</name>
    <dbReference type="NCBI Taxonomy" id="43049"/>
    <lineage>
        <taxon>Eukaryota</taxon>
        <taxon>Fungi</taxon>
        <taxon>Dikarya</taxon>
        <taxon>Basidiomycota</taxon>
        <taxon>Ustilaginomycotina</taxon>
        <taxon>Exobasidiomycetes</taxon>
        <taxon>Tilletiales</taxon>
        <taxon>Tilletiaceae</taxon>
        <taxon>Tilletia</taxon>
    </lineage>
</organism>
<dbReference type="InterPro" id="IPR027806">
    <property type="entry name" value="HARBI1_dom"/>
</dbReference>
<evidence type="ECO:0000313" key="4">
    <source>
        <dbReference type="Proteomes" id="UP000077521"/>
    </source>
</evidence>
<comment type="caution">
    <text evidence="3">The sequence shown here is derived from an EMBL/GenBank/DDBJ whole genome shotgun (WGS) entry which is preliminary data.</text>
</comment>
<name>A0A177T8Y3_9BASI</name>
<evidence type="ECO:0000313" key="3">
    <source>
        <dbReference type="EMBL" id="KAE8238546.1"/>
    </source>
</evidence>
<gene>
    <name evidence="3" type="ORF">A4X13_0g8465</name>
</gene>
<accession>A0A177T8Y3</accession>
<evidence type="ECO:0000256" key="1">
    <source>
        <dbReference type="ARBA" id="ARBA00001968"/>
    </source>
</evidence>
<dbReference type="Pfam" id="PF13359">
    <property type="entry name" value="DDE_Tnp_4"/>
    <property type="match status" value="1"/>
</dbReference>
<proteinExistence type="predicted"/>
<sequence length="311" mass="35292">MSPQEFKAFFRLSQEEVDSILPVLRLPGIIKTNMGDICTNKTAFLYVLAFLGGSSLYKLEQLFGRSYASIQRIVKHAMKTILNLWEHLLDIGCAHEYGLQPERLSQLSAALRSFGSPSYNIWGFLDGTVRSIARPKRGQRSFYNGWKRVHAVKYQIVTAADGLMWISGPYRGPRHDSTMLKASKLHNWLDLHSARPNGELLCLFADKGYAPRGLLMVPYKGVITDAQRRYNLAMSRVRVEVEHAIGWITRTFPRLDVKRLQRVLWSSLGREYKVAVILVNALSCLAGNQTSQRIGIDTPSLADYFVPKHDH</sequence>
<keyword evidence="4" id="KW-1185">Reference proteome</keyword>
<protein>
    <submittedName>
        <fullName evidence="3">Uncharacterized protein</fullName>
    </submittedName>
</protein>
<dbReference type="EMBL" id="LWDF02001493">
    <property type="protein sequence ID" value="KAE8238546.1"/>
    <property type="molecule type" value="Genomic_DNA"/>
</dbReference>